<dbReference type="PANTHER" id="PTHR47685">
    <property type="entry name" value="MAGNESIUM TRANSPORT PROTEIN CORA"/>
    <property type="match status" value="1"/>
</dbReference>
<dbReference type="SUPFAM" id="SSF144083">
    <property type="entry name" value="Magnesium transport protein CorA, transmembrane region"/>
    <property type="match status" value="1"/>
</dbReference>
<keyword evidence="4 6" id="KW-1133">Transmembrane helix</keyword>
<keyword evidence="5 6" id="KW-0472">Membrane</keyword>
<evidence type="ECO:0000256" key="6">
    <source>
        <dbReference type="SAM" id="Phobius"/>
    </source>
</evidence>
<comment type="caution">
    <text evidence="7">The sequence shown here is derived from an EMBL/GenBank/DDBJ whole genome shotgun (WGS) entry which is preliminary data.</text>
</comment>
<dbReference type="SUPFAM" id="SSF143865">
    <property type="entry name" value="CorA soluble domain-like"/>
    <property type="match status" value="1"/>
</dbReference>
<accession>A0ABX5JFT7</accession>
<dbReference type="InterPro" id="IPR002523">
    <property type="entry name" value="MgTranspt_CorA/ZnTranspt_ZntB"/>
</dbReference>
<dbReference type="InterPro" id="IPR045863">
    <property type="entry name" value="CorA_TM1_TM2"/>
</dbReference>
<dbReference type="InterPro" id="IPR045861">
    <property type="entry name" value="CorA_cytoplasmic_dom"/>
</dbReference>
<dbReference type="RefSeq" id="WP_069331102.1">
    <property type="nucleotide sequence ID" value="NZ_JAYFRT010000007.1"/>
</dbReference>
<evidence type="ECO:0000313" key="7">
    <source>
        <dbReference type="EMBL" id="PTM81984.1"/>
    </source>
</evidence>
<name>A0ABX5JFT7_9RHOB</name>
<comment type="similarity">
    <text evidence="2">Belongs to the CorA metal ion transporter (MIT) (TC 1.A.35) family.</text>
</comment>
<evidence type="ECO:0000256" key="5">
    <source>
        <dbReference type="ARBA" id="ARBA00023136"/>
    </source>
</evidence>
<feature type="transmembrane region" description="Helical" evidence="6">
    <location>
        <begin position="273"/>
        <end position="293"/>
    </location>
</feature>
<evidence type="ECO:0000256" key="4">
    <source>
        <dbReference type="ARBA" id="ARBA00022989"/>
    </source>
</evidence>
<dbReference type="CDD" id="cd12837">
    <property type="entry name" value="EcCorA-like_u1"/>
    <property type="match status" value="1"/>
</dbReference>
<dbReference type="Gene3D" id="1.20.58.340">
    <property type="entry name" value="Magnesium transport protein CorA, transmembrane region"/>
    <property type="match status" value="1"/>
</dbReference>
<evidence type="ECO:0000256" key="3">
    <source>
        <dbReference type="ARBA" id="ARBA00022692"/>
    </source>
</evidence>
<dbReference type="Pfam" id="PF01544">
    <property type="entry name" value="CorA"/>
    <property type="match status" value="1"/>
</dbReference>
<evidence type="ECO:0000313" key="8">
    <source>
        <dbReference type="Proteomes" id="UP000240800"/>
    </source>
</evidence>
<protein>
    <submittedName>
        <fullName evidence="7">Magnesium transporter</fullName>
    </submittedName>
</protein>
<dbReference type="InterPro" id="IPR050829">
    <property type="entry name" value="CorA_MIT"/>
</dbReference>
<reference evidence="7 8" key="1">
    <citation type="submission" date="2018-04" db="EMBL/GenBank/DDBJ databases">
        <title>Genomic Encyclopedia of Type Strains, Phase III (KMG-III): the genomes of soil and plant-associated and newly described type strains.</title>
        <authorList>
            <person name="Whitman W."/>
        </authorList>
    </citation>
    <scope>NUCLEOTIDE SEQUENCE [LARGE SCALE GENOMIC DNA]</scope>
    <source>
        <strain evidence="7 8">JA192</strain>
    </source>
</reference>
<dbReference type="EMBL" id="PZZW01000001">
    <property type="protein sequence ID" value="PTM81984.1"/>
    <property type="molecule type" value="Genomic_DNA"/>
</dbReference>
<keyword evidence="3 6" id="KW-0812">Transmembrane</keyword>
<gene>
    <name evidence="7" type="ORF">C8J29_101931</name>
</gene>
<feature type="transmembrane region" description="Helical" evidence="6">
    <location>
        <begin position="305"/>
        <end position="325"/>
    </location>
</feature>
<evidence type="ECO:0000256" key="1">
    <source>
        <dbReference type="ARBA" id="ARBA00004141"/>
    </source>
</evidence>
<evidence type="ECO:0000256" key="2">
    <source>
        <dbReference type="ARBA" id="ARBA00009765"/>
    </source>
</evidence>
<proteinExistence type="inferred from homology"/>
<dbReference type="PANTHER" id="PTHR47685:SF1">
    <property type="entry name" value="MAGNESIUM TRANSPORT PROTEIN CORA"/>
    <property type="match status" value="1"/>
</dbReference>
<comment type="subcellular location">
    <subcellularLocation>
        <location evidence="1">Membrane</location>
        <topology evidence="1">Multi-pass membrane protein</topology>
    </subcellularLocation>
</comment>
<keyword evidence="8" id="KW-1185">Reference proteome</keyword>
<organism evidence="7 8">
    <name type="scientific">Cereibacter johrii</name>
    <dbReference type="NCBI Taxonomy" id="445629"/>
    <lineage>
        <taxon>Bacteria</taxon>
        <taxon>Pseudomonadati</taxon>
        <taxon>Pseudomonadota</taxon>
        <taxon>Alphaproteobacteria</taxon>
        <taxon>Rhodobacterales</taxon>
        <taxon>Paracoccaceae</taxon>
        <taxon>Cereibacter</taxon>
    </lineage>
</organism>
<sequence length="331" mass="36490">MLFAYQRNGAKLRRLPPAAEPEAAACLASAIWIDLYKPLPGQVEAVRQLGIEVPTLADMEEIEVSSRLYREEGLDYMTVVLPGQTELKEQISSPVCFVLSSERLVTVRHHVPRPFETYPERADKVGLGCARPEQVFLGLIEEIVGRLADLMEGSGRSLDTVSRAIFQPPVATRSLGAPAPERLQELLEQVGREGERLAHIRLALLTLERAVGFFAQTVPDRIEQEGLKPAIKSLQRDIAAMEVHADFVSQRVALATDATLGMINLAQNATVKIVSVVAVLFLPPTLVASIYGMNFAHMPELERPWGYPGALGLMLASAAGAWAYFKWKKWL</sequence>
<dbReference type="Proteomes" id="UP000240800">
    <property type="component" value="Unassembled WGS sequence"/>
</dbReference>